<keyword evidence="2" id="KW-1185">Reference proteome</keyword>
<sequence length="218" mass="24696">MEEMPDSEGVSFCLSFKFYSSGRCEEIAAKVTDEKNPLETLADTEDDNEFTFVLRDSDLVAEETSGEGQIRQLFPIFNRDLPARDDLDQSDGKKPTGLTLRLPLQKLFADELESVPAGEYSVWRPKAGDSSSRYKKRGSTGSALKRWKLRDLLLLRRRSNSEGKDGSFVFMTPKNRELKAEKQGRLETTKAGKEKAKEKVYRCRLTKCFVNGIDHEGP</sequence>
<evidence type="ECO:0000313" key="1">
    <source>
        <dbReference type="EMBL" id="KAI8541478.1"/>
    </source>
</evidence>
<evidence type="ECO:0000313" key="2">
    <source>
        <dbReference type="Proteomes" id="UP001062846"/>
    </source>
</evidence>
<name>A0ACC0MMC0_RHOML</name>
<proteinExistence type="predicted"/>
<dbReference type="EMBL" id="CM046395">
    <property type="protein sequence ID" value="KAI8541478.1"/>
    <property type="molecule type" value="Genomic_DNA"/>
</dbReference>
<gene>
    <name evidence="1" type="ORF">RHMOL_Rhmol08G0064100</name>
</gene>
<organism evidence="1 2">
    <name type="scientific">Rhododendron molle</name>
    <name type="common">Chinese azalea</name>
    <name type="synonym">Azalea mollis</name>
    <dbReference type="NCBI Taxonomy" id="49168"/>
    <lineage>
        <taxon>Eukaryota</taxon>
        <taxon>Viridiplantae</taxon>
        <taxon>Streptophyta</taxon>
        <taxon>Embryophyta</taxon>
        <taxon>Tracheophyta</taxon>
        <taxon>Spermatophyta</taxon>
        <taxon>Magnoliopsida</taxon>
        <taxon>eudicotyledons</taxon>
        <taxon>Gunneridae</taxon>
        <taxon>Pentapetalae</taxon>
        <taxon>asterids</taxon>
        <taxon>Ericales</taxon>
        <taxon>Ericaceae</taxon>
        <taxon>Ericoideae</taxon>
        <taxon>Rhodoreae</taxon>
        <taxon>Rhododendron</taxon>
    </lineage>
</organism>
<comment type="caution">
    <text evidence="1">The sequence shown here is derived from an EMBL/GenBank/DDBJ whole genome shotgun (WGS) entry which is preliminary data.</text>
</comment>
<reference evidence="1" key="1">
    <citation type="submission" date="2022-02" db="EMBL/GenBank/DDBJ databases">
        <title>Plant Genome Project.</title>
        <authorList>
            <person name="Zhang R.-G."/>
        </authorList>
    </citation>
    <scope>NUCLEOTIDE SEQUENCE</scope>
    <source>
        <strain evidence="1">AT1</strain>
    </source>
</reference>
<accession>A0ACC0MMC0</accession>
<protein>
    <submittedName>
        <fullName evidence="1">Uncharacterized protein</fullName>
    </submittedName>
</protein>
<dbReference type="Proteomes" id="UP001062846">
    <property type="component" value="Chromosome 8"/>
</dbReference>